<dbReference type="PROSITE" id="PS50082">
    <property type="entry name" value="WD_REPEATS_2"/>
    <property type="match status" value="1"/>
</dbReference>
<dbReference type="STRING" id="10228.B3RXX8"/>
<dbReference type="SMART" id="SM00320">
    <property type="entry name" value="WD40"/>
    <property type="match status" value="4"/>
</dbReference>
<dbReference type="GeneID" id="6754040"/>
<keyword evidence="2" id="KW-0698">rRNA processing</keyword>
<dbReference type="GO" id="GO:0006364">
    <property type="term" value="P:rRNA processing"/>
    <property type="evidence" value="ECO:0007669"/>
    <property type="project" value="UniProtKB-KW"/>
</dbReference>
<dbReference type="EMBL" id="DS985245">
    <property type="protein sequence ID" value="EDV24505.1"/>
    <property type="molecule type" value="Genomic_DNA"/>
</dbReference>
<evidence type="ECO:0000256" key="7">
    <source>
        <dbReference type="PROSITE-ProRule" id="PRU00221"/>
    </source>
</evidence>
<dbReference type="InParanoid" id="B3RXX8"/>
<evidence type="ECO:0000256" key="3">
    <source>
        <dbReference type="ARBA" id="ARBA00022574"/>
    </source>
</evidence>
<dbReference type="RefSeq" id="XP_002112395.1">
    <property type="nucleotide sequence ID" value="XM_002112359.1"/>
</dbReference>
<dbReference type="InterPro" id="IPR045161">
    <property type="entry name" value="Utp18"/>
</dbReference>
<evidence type="ECO:0000256" key="5">
    <source>
        <dbReference type="ARBA" id="ARBA00023242"/>
    </source>
</evidence>
<accession>B3RXX8</accession>
<keyword evidence="3 7" id="KW-0853">WD repeat</keyword>
<gene>
    <name evidence="8" type="ORF">TRIADDRAFT_56366</name>
</gene>
<dbReference type="AlphaFoldDB" id="B3RXX8"/>
<reference evidence="8 9" key="1">
    <citation type="journal article" date="2008" name="Nature">
        <title>The Trichoplax genome and the nature of placozoans.</title>
        <authorList>
            <person name="Srivastava M."/>
            <person name="Begovic E."/>
            <person name="Chapman J."/>
            <person name="Putnam N.H."/>
            <person name="Hellsten U."/>
            <person name="Kawashima T."/>
            <person name="Kuo A."/>
            <person name="Mitros T."/>
            <person name="Salamov A."/>
            <person name="Carpenter M.L."/>
            <person name="Signorovitch A.Y."/>
            <person name="Moreno M.A."/>
            <person name="Kamm K."/>
            <person name="Grimwood J."/>
            <person name="Schmutz J."/>
            <person name="Shapiro H."/>
            <person name="Grigoriev I.V."/>
            <person name="Buss L.W."/>
            <person name="Schierwater B."/>
            <person name="Dellaporta S.L."/>
            <person name="Rokhsar D.S."/>
        </authorList>
    </citation>
    <scope>NUCLEOTIDE SEQUENCE [LARGE SCALE GENOMIC DNA]</scope>
    <source>
        <strain evidence="8 9">Grell-BS-1999</strain>
    </source>
</reference>
<dbReference type="SUPFAM" id="SSF50978">
    <property type="entry name" value="WD40 repeat-like"/>
    <property type="match status" value="1"/>
</dbReference>
<dbReference type="KEGG" id="tad:TRIADDRAFT_56366"/>
<keyword evidence="9" id="KW-1185">Reference proteome</keyword>
<evidence type="ECO:0000256" key="1">
    <source>
        <dbReference type="ARBA" id="ARBA00004604"/>
    </source>
</evidence>
<dbReference type="PhylomeDB" id="B3RXX8"/>
<dbReference type="PANTHER" id="PTHR18359:SF0">
    <property type="entry name" value="U3 SMALL NUCLEOLAR RNA-ASSOCIATED PROTEIN 18 HOMOLOG"/>
    <property type="match status" value="1"/>
</dbReference>
<evidence type="ECO:0000313" key="8">
    <source>
        <dbReference type="EMBL" id="EDV24505.1"/>
    </source>
</evidence>
<dbReference type="InterPro" id="IPR019775">
    <property type="entry name" value="WD40_repeat_CS"/>
</dbReference>
<dbReference type="OrthoDB" id="1935146at2759"/>
<evidence type="ECO:0000256" key="6">
    <source>
        <dbReference type="ARBA" id="ARBA00025767"/>
    </source>
</evidence>
<dbReference type="InterPro" id="IPR001680">
    <property type="entry name" value="WD40_rpt"/>
</dbReference>
<dbReference type="Gene3D" id="2.130.10.10">
    <property type="entry name" value="YVTN repeat-like/Quinoprotein amine dehydrogenase"/>
    <property type="match status" value="1"/>
</dbReference>
<dbReference type="InterPro" id="IPR015943">
    <property type="entry name" value="WD40/YVTN_repeat-like_dom_sf"/>
</dbReference>
<dbReference type="Proteomes" id="UP000009022">
    <property type="component" value="Unassembled WGS sequence"/>
</dbReference>
<dbReference type="eggNOG" id="KOG2055">
    <property type="taxonomic scope" value="Eukaryota"/>
</dbReference>
<dbReference type="HOGENOM" id="CLU_011055_3_1_1"/>
<feature type="repeat" description="WD" evidence="7">
    <location>
        <begin position="254"/>
        <end position="295"/>
    </location>
</feature>
<dbReference type="GO" id="GO:0005730">
    <property type="term" value="C:nucleolus"/>
    <property type="evidence" value="ECO:0007669"/>
    <property type="project" value="UniProtKB-SubCell"/>
</dbReference>
<dbReference type="CTD" id="6754040"/>
<name>B3RXX8_TRIAD</name>
<comment type="subcellular location">
    <subcellularLocation>
        <location evidence="1">Nucleus</location>
        <location evidence="1">Nucleolus</location>
    </subcellularLocation>
</comment>
<dbReference type="PROSITE" id="PS00678">
    <property type="entry name" value="WD_REPEATS_1"/>
    <property type="match status" value="1"/>
</dbReference>
<protein>
    <submittedName>
        <fullName evidence="8">Uncharacterized protein</fullName>
    </submittedName>
</protein>
<evidence type="ECO:0000313" key="9">
    <source>
        <dbReference type="Proteomes" id="UP000009022"/>
    </source>
</evidence>
<keyword evidence="4" id="KW-0677">Repeat</keyword>
<organism evidence="8 9">
    <name type="scientific">Trichoplax adhaerens</name>
    <name type="common">Trichoplax reptans</name>
    <dbReference type="NCBI Taxonomy" id="10228"/>
    <lineage>
        <taxon>Eukaryota</taxon>
        <taxon>Metazoa</taxon>
        <taxon>Placozoa</taxon>
        <taxon>Uniplacotomia</taxon>
        <taxon>Trichoplacea</taxon>
        <taxon>Trichoplacidae</taxon>
        <taxon>Trichoplax</taxon>
    </lineage>
</organism>
<sequence length="347" mass="38836">MLRRRILNAGKNENAGNHKAIPFFENHGPFDQETDTSGIAKSSLSCSRDTTPVWKDEEYAGNPRNPAWTDENDISEHFYDVIGQPSWAALSEDPDHDGYGDSTRHHYRYHKKKRLSISPIGVASHDIENSLKFIDFHPTKPILLSAGISKTLNIFQVNKDAVIKLQNIYFENYPLQMALFSMDGRQIVLSSRHKPLWFYDLQSNRTLKIGKLIGKSFSSSKGISVSPDNKLIAVISDDGYIKLVSYHTKELIGELKMNGSVCVASFSDDGSQLYAGGGDGEVYVWDVGHRSCIHRFEDEGSISCSSICISQDGKYFVSGYGKPLRSVADIFLAIKTDMSFLFFKLIA</sequence>
<dbReference type="Pfam" id="PF00400">
    <property type="entry name" value="WD40"/>
    <property type="match status" value="1"/>
</dbReference>
<keyword evidence="5" id="KW-0539">Nucleus</keyword>
<evidence type="ECO:0000256" key="4">
    <source>
        <dbReference type="ARBA" id="ARBA00022737"/>
    </source>
</evidence>
<evidence type="ECO:0000256" key="2">
    <source>
        <dbReference type="ARBA" id="ARBA00022552"/>
    </source>
</evidence>
<proteinExistence type="inferred from homology"/>
<comment type="similarity">
    <text evidence="6">Belongs to the WD repeat UTP18 family.</text>
</comment>
<dbReference type="InterPro" id="IPR036322">
    <property type="entry name" value="WD40_repeat_dom_sf"/>
</dbReference>
<dbReference type="PANTHER" id="PTHR18359">
    <property type="entry name" value="WD-REPEAT PROTEIN-RELATED"/>
    <property type="match status" value="1"/>
</dbReference>